<sequence length="613" mass="72500">MDEENEVVKLLVKVGKNINKTEEQLRPFIKKIVEDNWLDSIESLKNLNDNEWYNLQLPLRLVDEIKKELLLRKEEDTKTYEDKNKDDNNNNNNNNDDNNNNNMMVDNRYDEIIHGEENQILNCNKKLKKNLKEEKEHIINQNTFCTNIRKENITHSNNINNHVSCDYDNKRTSSHYTDHNKSSKLINDMNVSRDNIGVYENTNKNKKEGFNYSIIKYNKDILENMINKQTEDIKKEDIFYLSHQDDYPNNYDNYNNEYSYSEEKTRTINSINACEKLKKIPMENLKVVLPILCKIVKNILINPNILNTRILKSTNNIMKNKILIYQEIKNLLLCIGFVEIYIFYVMIKVDTLLLLCIYESLKNISKNIIKIDDSSNLNFDPFKSNIVCVDTLKKKKNLFHVNDNVDILLKQKKEQMEKLMNQPIEKNPKIYKQKKNYSESQESKENNKKIKKKNHHNVLDAQEKDEEDAEHTEDEEDFSHIISNIRNFCKEQTFKSKTKLELEKISNAKVYSKTIIKILFPDDYILELSFSSGTLLRDVNEAVKGFLNDSIISKNWFLYETPGIRKFDPQKSLSFYNLMPHALLRFKLDQQDENFVFSSFLSNESIEKYLISS</sequence>
<dbReference type="GO" id="GO:0005737">
    <property type="term" value="C:cytoplasm"/>
    <property type="evidence" value="ECO:0007669"/>
    <property type="project" value="TreeGrafter"/>
</dbReference>
<gene>
    <name evidence="3" type="ORF">PFMG_04337</name>
</gene>
<evidence type="ECO:0000259" key="2">
    <source>
        <dbReference type="Pfam" id="PF09409"/>
    </source>
</evidence>
<evidence type="ECO:0000256" key="1">
    <source>
        <dbReference type="SAM" id="MobiDB-lite"/>
    </source>
</evidence>
<feature type="region of interest" description="Disordered" evidence="1">
    <location>
        <begin position="430"/>
        <end position="476"/>
    </location>
</feature>
<dbReference type="GO" id="GO:0006886">
    <property type="term" value="P:intracellular protein transport"/>
    <property type="evidence" value="ECO:0007669"/>
    <property type="project" value="TreeGrafter"/>
</dbReference>
<dbReference type="Gene3D" id="1.20.58.2190">
    <property type="match status" value="1"/>
</dbReference>
<dbReference type="PANTHER" id="PTHR46467">
    <property type="entry name" value="TETHER CONTAINING UBX DOMAIN FOR GLUT4"/>
    <property type="match status" value="1"/>
</dbReference>
<evidence type="ECO:0000313" key="4">
    <source>
        <dbReference type="Proteomes" id="UP000054562"/>
    </source>
</evidence>
<dbReference type="GO" id="GO:0012506">
    <property type="term" value="C:vesicle membrane"/>
    <property type="evidence" value="ECO:0007669"/>
    <property type="project" value="TreeGrafter"/>
</dbReference>
<evidence type="ECO:0000313" key="3">
    <source>
        <dbReference type="EMBL" id="KNG78119.1"/>
    </source>
</evidence>
<feature type="compositionally biased region" description="Acidic residues" evidence="1">
    <location>
        <begin position="463"/>
        <end position="476"/>
    </location>
</feature>
<dbReference type="PANTHER" id="PTHR46467:SF1">
    <property type="entry name" value="TETHER CONTAINING UBX DOMAIN FOR GLUT4"/>
    <property type="match status" value="1"/>
</dbReference>
<dbReference type="SUPFAM" id="SSF54236">
    <property type="entry name" value="Ubiquitin-like"/>
    <property type="match status" value="1"/>
</dbReference>
<dbReference type="OrthoDB" id="440781at2759"/>
<dbReference type="GO" id="GO:0005634">
    <property type="term" value="C:nucleus"/>
    <property type="evidence" value="ECO:0007669"/>
    <property type="project" value="TreeGrafter"/>
</dbReference>
<dbReference type="SUPFAM" id="SSF143503">
    <property type="entry name" value="PUG domain-like"/>
    <property type="match status" value="1"/>
</dbReference>
<protein>
    <submittedName>
        <fullName evidence="3">Pb-fam-4 protein</fullName>
    </submittedName>
</protein>
<name>A0A0L1IER8_PLAFA</name>
<reference evidence="4" key="2">
    <citation type="submission" date="2015-07" db="EMBL/GenBank/DDBJ databases">
        <title>The genome sequence of Plasmodium falciparum IGH-CR14.</title>
        <authorList>
            <consortium name="The Broad Institute Genome Sequencing Platform"/>
            <person name="Volkman S.K."/>
            <person name="Neafsey D.E."/>
            <person name="Dash A.P."/>
            <person name="Chitnis C.E."/>
            <person name="Hartl D.L."/>
            <person name="Young S.K."/>
            <person name="Kodira C.D."/>
            <person name="Zeng Q."/>
            <person name="Koehrsen M."/>
            <person name="Godfrey P."/>
            <person name="Alvarado L."/>
            <person name="Berlin A."/>
            <person name="Borenstein D."/>
            <person name="Chen Z."/>
            <person name="Engels R."/>
            <person name="Freedman E."/>
            <person name="Gellesch M."/>
            <person name="Goldberg J."/>
            <person name="Griggs A."/>
            <person name="Gujja S."/>
            <person name="Heiman D."/>
            <person name="Hepburn T."/>
            <person name="Howarth C."/>
            <person name="Jen D."/>
            <person name="Larson L."/>
            <person name="Lewis B."/>
            <person name="Mehta T."/>
            <person name="Park D."/>
            <person name="Pearson M."/>
            <person name="Roberts A."/>
            <person name="Saif S."/>
            <person name="Shea T."/>
            <person name="Shenoy N."/>
            <person name="Sisk P."/>
            <person name="Stolte C."/>
            <person name="Sykes S."/>
            <person name="Walk T."/>
            <person name="White J."/>
            <person name="Yandava C."/>
            <person name="Wirth D.F."/>
            <person name="Nusbaum C."/>
            <person name="Birren B."/>
        </authorList>
    </citation>
    <scope>NUCLEOTIDE SEQUENCE [LARGE SCALE GENOMIC DNA]</scope>
    <source>
        <strain evidence="4">IGH-CR14</strain>
    </source>
</reference>
<feature type="region of interest" description="Disordered" evidence="1">
    <location>
        <begin position="80"/>
        <end position="104"/>
    </location>
</feature>
<proteinExistence type="predicted"/>
<dbReference type="EMBL" id="GG665459">
    <property type="protein sequence ID" value="KNG78119.1"/>
    <property type="molecule type" value="Genomic_DNA"/>
</dbReference>
<dbReference type="Proteomes" id="UP000054562">
    <property type="component" value="Unassembled WGS sequence"/>
</dbReference>
<dbReference type="AlphaFoldDB" id="A0A0L1IER8"/>
<dbReference type="CDD" id="cd09212">
    <property type="entry name" value="PUB"/>
    <property type="match status" value="1"/>
</dbReference>
<organism evidence="3 4">
    <name type="scientific">Plasmodium falciparum IGH-CR14</name>
    <dbReference type="NCBI Taxonomy" id="580059"/>
    <lineage>
        <taxon>Eukaryota</taxon>
        <taxon>Sar</taxon>
        <taxon>Alveolata</taxon>
        <taxon>Apicomplexa</taxon>
        <taxon>Aconoidasida</taxon>
        <taxon>Haemosporida</taxon>
        <taxon>Plasmodiidae</taxon>
        <taxon>Plasmodium</taxon>
        <taxon>Plasmodium (Laverania)</taxon>
    </lineage>
</organism>
<dbReference type="InterPro" id="IPR018997">
    <property type="entry name" value="PUB_domain"/>
</dbReference>
<dbReference type="InterPro" id="IPR036339">
    <property type="entry name" value="PUB-like_dom_sf"/>
</dbReference>
<feature type="compositionally biased region" description="Low complexity" evidence="1">
    <location>
        <begin position="89"/>
        <end position="102"/>
    </location>
</feature>
<accession>A0A0L1IER8</accession>
<dbReference type="Pfam" id="PF09409">
    <property type="entry name" value="PUB"/>
    <property type="match status" value="1"/>
</dbReference>
<reference evidence="4" key="1">
    <citation type="submission" date="2015-07" db="EMBL/GenBank/DDBJ databases">
        <title>Annotation of Plasmodium falciparum IGH-CR14.</title>
        <authorList>
            <consortium name="The Broad Institute Genome Sequencing Platform"/>
            <person name="Volkman S.K."/>
            <person name="Neafsey D.E."/>
            <person name="Dash A.P."/>
            <person name="Chitnis C.E."/>
            <person name="Hartl D.L."/>
            <person name="Young S.K."/>
            <person name="Zeng Q."/>
            <person name="Koehrsen M."/>
            <person name="Alvarado L."/>
            <person name="Berlin A."/>
            <person name="Borenstein D."/>
            <person name="Chapman S.B."/>
            <person name="Chen Z."/>
            <person name="Engels R."/>
            <person name="Freedman E."/>
            <person name="Gellesch M."/>
            <person name="Goldberg J."/>
            <person name="Griggs A."/>
            <person name="Gujja S."/>
            <person name="Heilman E.R."/>
            <person name="Heiman D.I."/>
            <person name="Howarth C."/>
            <person name="Jen D."/>
            <person name="Larson L."/>
            <person name="Mehta T."/>
            <person name="Neiman D."/>
            <person name="Park D."/>
            <person name="Pearson M."/>
            <person name="Roberts A."/>
            <person name="Saif S."/>
            <person name="Shea T."/>
            <person name="Shenoy N."/>
            <person name="Sisk P."/>
            <person name="Stolte C."/>
            <person name="Sykes S."/>
            <person name="Walk T."/>
            <person name="White J."/>
            <person name="Yandava C."/>
            <person name="Haas B."/>
            <person name="Henn M.R."/>
            <person name="Nusbaum C."/>
            <person name="Birren B."/>
        </authorList>
    </citation>
    <scope>NUCLEOTIDE SEQUENCE [LARGE SCALE GENOMIC DNA]</scope>
    <source>
        <strain evidence="4">IGH-CR14</strain>
    </source>
</reference>
<feature type="domain" description="PUB" evidence="2">
    <location>
        <begin position="283"/>
        <end position="356"/>
    </location>
</feature>
<dbReference type="InterPro" id="IPR029071">
    <property type="entry name" value="Ubiquitin-like_domsf"/>
</dbReference>
<dbReference type="CDD" id="cd16118">
    <property type="entry name" value="UBX2_UBXN9"/>
    <property type="match status" value="1"/>
</dbReference>